<protein>
    <recommendedName>
        <fullName evidence="4">HlyD family secretion protein</fullName>
    </recommendedName>
</protein>
<evidence type="ECO:0000313" key="3">
    <source>
        <dbReference type="Proteomes" id="UP000671879"/>
    </source>
</evidence>
<evidence type="ECO:0000313" key="2">
    <source>
        <dbReference type="EMBL" id="QTX33120.1"/>
    </source>
</evidence>
<dbReference type="AlphaFoldDB" id="A0A9Q7A9S6"/>
<dbReference type="RefSeq" id="WP_274374395.1">
    <property type="nucleotide sequence ID" value="NZ_CP072943.1"/>
</dbReference>
<evidence type="ECO:0000256" key="1">
    <source>
        <dbReference type="SAM" id="Phobius"/>
    </source>
</evidence>
<keyword evidence="3" id="KW-1185">Reference proteome</keyword>
<evidence type="ECO:0008006" key="4">
    <source>
        <dbReference type="Google" id="ProtNLM"/>
    </source>
</evidence>
<proteinExistence type="predicted"/>
<dbReference type="Proteomes" id="UP000671879">
    <property type="component" value="Chromosome"/>
</dbReference>
<dbReference type="EMBL" id="CP072943">
    <property type="protein sequence ID" value="QTX33120.1"/>
    <property type="molecule type" value="Genomic_DNA"/>
</dbReference>
<keyword evidence="1" id="KW-0812">Transmembrane</keyword>
<accession>A0A9Q7A9S6</accession>
<name>A0A9Q7A9S6_9BACT</name>
<feature type="transmembrane region" description="Helical" evidence="1">
    <location>
        <begin position="12"/>
        <end position="31"/>
    </location>
</feature>
<keyword evidence="1" id="KW-1133">Transmembrane helix</keyword>
<dbReference type="KEGG" id="aram:KAR29_04265"/>
<sequence length="308" mass="33698">MALGRRTKNVTAFFASVLVVAAGGWFLLAWWDHFQERNQDLVQARPFVYRNDVPFHVALLWEERVVTAPLAGKVSFPGGGTSLRVAKGDVLAVVAGPEGARRVAAPSPGYFTTLLDGQEGKWRYADLWFGERALADPGGRVTVAAGTMLAKGDPLGVFIPQPQELRAIGYVDRTPASEADMARGSVRIRRKEKDLPFPATVRVFRDLGARFKVYLTLPLFPLEFLDGRIGTFILSGEEFVGVVLPETAVVHRQGRQGVFVVQGQTVSFREVLGLPVSGRQFLVTEGLKAGEVVVARGARAKEGKVRLW</sequence>
<reference evidence="3" key="1">
    <citation type="submission" date="2021-04" db="EMBL/GenBank/DDBJ databases">
        <title>A novel Synergistetes isolate from a pyrite-forming mixed culture.</title>
        <authorList>
            <person name="Bunk B."/>
            <person name="Sproer C."/>
            <person name="Spring S."/>
            <person name="Pester M."/>
        </authorList>
    </citation>
    <scope>NUCLEOTIDE SEQUENCE [LARGE SCALE GENOMIC DNA]</scope>
    <source>
        <strain evidence="3">J.5.4.2-T.3.5.2</strain>
    </source>
</reference>
<organism evidence="2 3">
    <name type="scientific">Aminithiophilus ramosus</name>
    <dbReference type="NCBI Taxonomy" id="3029084"/>
    <lineage>
        <taxon>Bacteria</taxon>
        <taxon>Thermotogati</taxon>
        <taxon>Synergistota</taxon>
        <taxon>Synergistia</taxon>
        <taxon>Synergistales</taxon>
        <taxon>Aminithiophilaceae</taxon>
        <taxon>Aminithiophilus</taxon>
    </lineage>
</organism>
<keyword evidence="1" id="KW-0472">Membrane</keyword>
<gene>
    <name evidence="2" type="ORF">KAR29_04265</name>
</gene>
<dbReference type="Gene3D" id="2.40.420.20">
    <property type="match status" value="1"/>
</dbReference>